<reference evidence="2 3" key="1">
    <citation type="journal article" date="2013" name="Curr. Biol.">
        <title>The Genome of the Foraminiferan Reticulomyxa filosa.</title>
        <authorList>
            <person name="Glockner G."/>
            <person name="Hulsmann N."/>
            <person name="Schleicher M."/>
            <person name="Noegel A.A."/>
            <person name="Eichinger L."/>
            <person name="Gallinger C."/>
            <person name="Pawlowski J."/>
            <person name="Sierra R."/>
            <person name="Euteneuer U."/>
            <person name="Pillet L."/>
            <person name="Moustafa A."/>
            <person name="Platzer M."/>
            <person name="Groth M."/>
            <person name="Szafranski K."/>
            <person name="Schliwa M."/>
        </authorList>
    </citation>
    <scope>NUCLEOTIDE SEQUENCE [LARGE SCALE GENOMIC DNA]</scope>
</reference>
<organism evidence="2 3">
    <name type="scientific">Reticulomyxa filosa</name>
    <dbReference type="NCBI Taxonomy" id="46433"/>
    <lineage>
        <taxon>Eukaryota</taxon>
        <taxon>Sar</taxon>
        <taxon>Rhizaria</taxon>
        <taxon>Retaria</taxon>
        <taxon>Foraminifera</taxon>
        <taxon>Monothalamids</taxon>
        <taxon>Reticulomyxidae</taxon>
        <taxon>Reticulomyxa</taxon>
    </lineage>
</organism>
<feature type="compositionally biased region" description="Basic and acidic residues" evidence="1">
    <location>
        <begin position="297"/>
        <end position="306"/>
    </location>
</feature>
<evidence type="ECO:0000256" key="1">
    <source>
        <dbReference type="SAM" id="MobiDB-lite"/>
    </source>
</evidence>
<feature type="compositionally biased region" description="Acidic residues" evidence="1">
    <location>
        <begin position="343"/>
        <end position="395"/>
    </location>
</feature>
<gene>
    <name evidence="2" type="ORF">RFI_13108</name>
</gene>
<name>X6NFD4_RETFI</name>
<evidence type="ECO:0000313" key="2">
    <source>
        <dbReference type="EMBL" id="ETO24052.1"/>
    </source>
</evidence>
<feature type="region of interest" description="Disordered" evidence="1">
    <location>
        <begin position="293"/>
        <end position="427"/>
    </location>
</feature>
<evidence type="ECO:0000313" key="3">
    <source>
        <dbReference type="Proteomes" id="UP000023152"/>
    </source>
</evidence>
<feature type="compositionally biased region" description="Polar residues" evidence="1">
    <location>
        <begin position="415"/>
        <end position="427"/>
    </location>
</feature>
<sequence>MWGKNVTTLHLGNLNRVVAYQMNSAEGGSNGGNEGNAGSVAGHYNTYSLPFPVSTYQNPSNVTNGNNHVPTMIGRAHGKPTNDQLIVILNNPSNPNANASSYTLNSGSTVPFVAVATSAGNGGAGSNAGNTMMTTSTNTNMNMNMNGSNYSQFSPISVSVLPKAQLQKNVLSKEASEKHGNLNLPALNQEKPKDCDAAITATASMSKVNEDMVRIVSKNCINDNSVATIATATTAAAAAAAAATTHGAATLAAVNAKRYDNNDAENSSEKNKNKSHCVLQLPQHAELLISQATILTDKSENEPQRIEEEDDEDDHEHEHDKDPREMEARRSVVQFAATAANDNDNDDDDDDDDGEEEEEEEEGEENDEEEEEEEEAEEEDEDVEEEEEEEEEDNEKEAQIKRQMKEARVHGDKANGNNDNEKQNNFNPKLKYQPQYQYQYPHQHQHQHQHQYQYQQHQKNQKTDHNNEFLRFNDMTKPVGLPGFALLVDNKPVVPIDGPSTKRNEHTEQSDVNYSGELRTHSEIFDEYLRNVGKERFSANFQNDSSYTVVGNTRPPLIEAIWAKEEVFPEEQFRNIFEEEERERRGFELNVRRSTRRGVCEFYKRGKKEVFSLLYEGIFQKKNFSKKLELPSPPYLDSIERNATWNRLKRISYSKLKEICQGKNYYFLKFFCVFLFYF</sequence>
<dbReference type="OMA" id="HIETRIV"/>
<feature type="region of interest" description="Disordered" evidence="1">
    <location>
        <begin position="439"/>
        <end position="463"/>
    </location>
</feature>
<keyword evidence="3" id="KW-1185">Reference proteome</keyword>
<dbReference type="AlphaFoldDB" id="X6NFD4"/>
<proteinExistence type="predicted"/>
<dbReference type="EMBL" id="ASPP01009483">
    <property type="protein sequence ID" value="ETO24052.1"/>
    <property type="molecule type" value="Genomic_DNA"/>
</dbReference>
<feature type="compositionally biased region" description="Basic and acidic residues" evidence="1">
    <location>
        <begin position="316"/>
        <end position="330"/>
    </location>
</feature>
<comment type="caution">
    <text evidence="2">The sequence shown here is derived from an EMBL/GenBank/DDBJ whole genome shotgun (WGS) entry which is preliminary data.</text>
</comment>
<dbReference type="Proteomes" id="UP000023152">
    <property type="component" value="Unassembled WGS sequence"/>
</dbReference>
<feature type="compositionally biased region" description="Basic and acidic residues" evidence="1">
    <location>
        <begin position="396"/>
        <end position="413"/>
    </location>
</feature>
<accession>X6NFD4</accession>
<protein>
    <submittedName>
        <fullName evidence="2">Uncharacterized protein</fullName>
    </submittedName>
</protein>